<evidence type="ECO:0008006" key="3">
    <source>
        <dbReference type="Google" id="ProtNLM"/>
    </source>
</evidence>
<evidence type="ECO:0000313" key="2">
    <source>
        <dbReference type="Proteomes" id="UP000324767"/>
    </source>
</evidence>
<dbReference type="AlphaFoldDB" id="A0A5M8Q3U9"/>
<gene>
    <name evidence="1" type="ORF">FRX48_00409</name>
</gene>
<organism evidence="1 2">
    <name type="scientific">Lasallia pustulata</name>
    <dbReference type="NCBI Taxonomy" id="136370"/>
    <lineage>
        <taxon>Eukaryota</taxon>
        <taxon>Fungi</taxon>
        <taxon>Dikarya</taxon>
        <taxon>Ascomycota</taxon>
        <taxon>Pezizomycotina</taxon>
        <taxon>Lecanoromycetes</taxon>
        <taxon>OSLEUM clade</taxon>
        <taxon>Umbilicariomycetidae</taxon>
        <taxon>Umbilicariales</taxon>
        <taxon>Umbilicariaceae</taxon>
        <taxon>Lasallia</taxon>
    </lineage>
</organism>
<accession>A0A5M8Q3U9</accession>
<dbReference type="EMBL" id="VXIT01000001">
    <property type="protein sequence ID" value="KAA6415691.1"/>
    <property type="molecule type" value="Genomic_DNA"/>
</dbReference>
<comment type="caution">
    <text evidence="1">The sequence shown here is derived from an EMBL/GenBank/DDBJ whole genome shotgun (WGS) entry which is preliminary data.</text>
</comment>
<sequence>MDQNQPLRGSCSCGRNHYNIIIPSNASNVARVLFHDSSDYRRANSTLLPTSLRIPLSWLHSTTYAFYPDETHSSIRRVFTPQHAPHSKRHFCGFCGTMLSHWSEERADEADLIDVNLESLNQGSLSRLGEGVWEGVLPREREQGPQRHTEKTLDELASTSQGREVRGVPWFEEMVEGSTLGRIRRRRGGETSQDGRTRVEWEVMEFDGGEDGSSSGVTGIMKRKIGDVGEGDDLLITGDSG</sequence>
<reference evidence="1 2" key="1">
    <citation type="submission" date="2019-09" db="EMBL/GenBank/DDBJ databases">
        <title>The hologenome of the rock-dwelling lichen Lasallia pustulata.</title>
        <authorList>
            <person name="Greshake Tzovaras B."/>
            <person name="Segers F."/>
            <person name="Bicker A."/>
            <person name="Dal Grande F."/>
            <person name="Otte J."/>
            <person name="Hankeln T."/>
            <person name="Schmitt I."/>
            <person name="Ebersberger I."/>
        </authorList>
    </citation>
    <scope>NUCLEOTIDE SEQUENCE [LARGE SCALE GENOMIC DNA]</scope>
    <source>
        <strain evidence="1">A1-1</strain>
    </source>
</reference>
<protein>
    <recommendedName>
        <fullName evidence="3">CENP-V/GFA domain-containing protein</fullName>
    </recommendedName>
</protein>
<evidence type="ECO:0000313" key="1">
    <source>
        <dbReference type="EMBL" id="KAA6415691.1"/>
    </source>
</evidence>
<dbReference type="OrthoDB" id="3907216at2759"/>
<dbReference type="Proteomes" id="UP000324767">
    <property type="component" value="Unassembled WGS sequence"/>
</dbReference>
<dbReference type="Gene3D" id="2.170.150.70">
    <property type="match status" value="1"/>
</dbReference>
<proteinExistence type="predicted"/>
<name>A0A5M8Q3U9_9LECA</name>